<organism evidence="1">
    <name type="scientific">Rhizophora mucronata</name>
    <name type="common">Asiatic mangrove</name>
    <dbReference type="NCBI Taxonomy" id="61149"/>
    <lineage>
        <taxon>Eukaryota</taxon>
        <taxon>Viridiplantae</taxon>
        <taxon>Streptophyta</taxon>
        <taxon>Embryophyta</taxon>
        <taxon>Tracheophyta</taxon>
        <taxon>Spermatophyta</taxon>
        <taxon>Magnoliopsida</taxon>
        <taxon>eudicotyledons</taxon>
        <taxon>Gunneridae</taxon>
        <taxon>Pentapetalae</taxon>
        <taxon>rosids</taxon>
        <taxon>fabids</taxon>
        <taxon>Malpighiales</taxon>
        <taxon>Rhizophoraceae</taxon>
        <taxon>Rhizophora</taxon>
    </lineage>
</organism>
<name>A0A2P2PTF5_RHIMU</name>
<proteinExistence type="predicted"/>
<accession>A0A2P2PTF5</accession>
<sequence length="50" mass="5860">MMHYWETSKISYFSFTNSEPHAFFFGVYLPLCLQPNHFSFCGVAPVFVHP</sequence>
<dbReference type="EMBL" id="GGEC01077518">
    <property type="protein sequence ID" value="MBX58002.1"/>
    <property type="molecule type" value="Transcribed_RNA"/>
</dbReference>
<reference evidence="1" key="1">
    <citation type="submission" date="2018-02" db="EMBL/GenBank/DDBJ databases">
        <title>Rhizophora mucronata_Transcriptome.</title>
        <authorList>
            <person name="Meera S.P."/>
            <person name="Sreeshan A."/>
            <person name="Augustine A."/>
        </authorList>
    </citation>
    <scope>NUCLEOTIDE SEQUENCE</scope>
    <source>
        <tissue evidence="1">Leaf</tissue>
    </source>
</reference>
<evidence type="ECO:0000313" key="1">
    <source>
        <dbReference type="EMBL" id="MBX58002.1"/>
    </source>
</evidence>
<dbReference type="AlphaFoldDB" id="A0A2P2PTF5"/>
<protein>
    <submittedName>
        <fullName evidence="1">Uncharacterized protein</fullName>
    </submittedName>
</protein>